<evidence type="ECO:0000256" key="4">
    <source>
        <dbReference type="SAM" id="SignalP"/>
    </source>
</evidence>
<accession>A0ABX0TMS3</accession>
<keyword evidence="7" id="KW-1185">Reference proteome</keyword>
<feature type="signal peptide" evidence="4">
    <location>
        <begin position="1"/>
        <end position="28"/>
    </location>
</feature>
<feature type="domain" description="Filamentous haemagglutinin FhaB/tRNA nuclease CdiA-like TPS" evidence="5">
    <location>
        <begin position="28"/>
        <end position="141"/>
    </location>
</feature>
<evidence type="ECO:0000313" key="7">
    <source>
        <dbReference type="Proteomes" id="UP000727456"/>
    </source>
</evidence>
<organism evidence="6 7">
    <name type="scientific">Sphingomonas vulcanisoli</name>
    <dbReference type="NCBI Taxonomy" id="1658060"/>
    <lineage>
        <taxon>Bacteria</taxon>
        <taxon>Pseudomonadati</taxon>
        <taxon>Pseudomonadota</taxon>
        <taxon>Alphaproteobacteria</taxon>
        <taxon>Sphingomonadales</taxon>
        <taxon>Sphingomonadaceae</taxon>
        <taxon>Sphingomonas</taxon>
    </lineage>
</organism>
<dbReference type="Gene3D" id="2.160.20.10">
    <property type="entry name" value="Single-stranded right-handed beta-helix, Pectin lyase-like"/>
    <property type="match status" value="1"/>
</dbReference>
<protein>
    <submittedName>
        <fullName evidence="6">Filamentous hemagglutinin family protein</fullName>
    </submittedName>
</protein>
<dbReference type="InterPro" id="IPR011050">
    <property type="entry name" value="Pectin_lyase_fold/virulence"/>
</dbReference>
<name>A0ABX0TMS3_9SPHN</name>
<evidence type="ECO:0000256" key="3">
    <source>
        <dbReference type="ARBA" id="ARBA00022729"/>
    </source>
</evidence>
<dbReference type="InterPro" id="IPR008638">
    <property type="entry name" value="FhaB/CdiA-like_TPS"/>
</dbReference>
<gene>
    <name evidence="6" type="ORF">FHS31_000323</name>
</gene>
<dbReference type="EMBL" id="JAAOZC010000001">
    <property type="protein sequence ID" value="NIJ06741.1"/>
    <property type="molecule type" value="Genomic_DNA"/>
</dbReference>
<dbReference type="PANTHER" id="PTHR12338:SF8">
    <property type="entry name" value="HEME_HEMOPEXIN-BINDING PROTEIN"/>
    <property type="match status" value="1"/>
</dbReference>
<reference evidence="6 7" key="1">
    <citation type="submission" date="2020-03" db="EMBL/GenBank/DDBJ databases">
        <title>Genomic Encyclopedia of Type Strains, Phase III (KMG-III): the genomes of soil and plant-associated and newly described type strains.</title>
        <authorList>
            <person name="Whitman W."/>
        </authorList>
    </citation>
    <scope>NUCLEOTIDE SEQUENCE [LARGE SCALE GENOMIC DNA]</scope>
    <source>
        <strain evidence="6 7">CECT 8804</strain>
    </source>
</reference>
<keyword evidence="3 4" id="KW-0732">Signal</keyword>
<dbReference type="InterPro" id="IPR012334">
    <property type="entry name" value="Pectin_lyas_fold"/>
</dbReference>
<dbReference type="Pfam" id="PF05860">
    <property type="entry name" value="TPS"/>
    <property type="match status" value="1"/>
</dbReference>
<dbReference type="RefSeq" id="WP_167071367.1">
    <property type="nucleotide sequence ID" value="NZ_JAAOZC010000001.1"/>
</dbReference>
<dbReference type="InterPro" id="IPR050909">
    <property type="entry name" value="Bact_Autotransporter_VF"/>
</dbReference>
<evidence type="ECO:0000256" key="2">
    <source>
        <dbReference type="ARBA" id="ARBA00022525"/>
    </source>
</evidence>
<evidence type="ECO:0000259" key="5">
    <source>
        <dbReference type="SMART" id="SM00912"/>
    </source>
</evidence>
<dbReference type="SMART" id="SM00912">
    <property type="entry name" value="Haemagg_act"/>
    <property type="match status" value="1"/>
</dbReference>
<proteinExistence type="predicted"/>
<comment type="caution">
    <text evidence="6">The sequence shown here is derived from an EMBL/GenBank/DDBJ whole genome shotgun (WGS) entry which is preliminary data.</text>
</comment>
<dbReference type="PANTHER" id="PTHR12338">
    <property type="entry name" value="AUTOTRANSPORTER"/>
    <property type="match status" value="1"/>
</dbReference>
<sequence>MAASAPKMRARWLCSAACAGLFATAGFAQEVPSGGQVVAGSASIGGSGANLAITQGSSRAVIDWKSFGIGAGGKVTIAQPDANSALLNRVTGGDISKIAGSLTANGQVFLVNRNGIVVTPTGTIDARGGFIGSTLDISNDDFMAGRLRFAGSAGGLVLNQGRISGGAIALLGAHVGNEGLIVSSLGKVALGSGDQATLDFSGDGYLQVLVPADLTDAGGRPLVSNSGRIEAPGGIVMLSAATARAAVRQAVNMSGVIAAKSVSRQGGVVVLDGGSGGRVTVSGDIDASGADDGGRIDITGGDAVALTGATLTAAGGTQGGLVRIGGMFQGGAAASQATAAQTGSFVTRFGALPTLAAADTTNFDAASTIDVSGGANGGTAIVWSNLSTNQAGQIRAGGSVTGGSVELSSHGLLTTSLPRVATGLRGALLLDPKNISVLDDNVLSLYNYNATTLPADGNVPYSAPGADPDITYFKTSDIIGLMNAGTDVVLRASNDIGWGSSNAAVDFNFASSGHSGNLTLSAGRSVTISGYLTLYSSSLTVIANDSAANGVIDADRDPGAAYIETFNSIISAQTGSGQTPGNISFTLGTGAGLTNHAVDTRATGNRLGPISGGNITLNSSDQNVTWAFFPATGAGQTAIDPVNVAGTGAVTITGSLSGNTSGGLTVSGSSVNWTDEATAKVTNGYSGFVAFVENGVTTRWGQAAPVGGGGGNFTRVSLGKGSAYSDISYGDANPVPVQYHITSGALRGTDTLGTLSSAFTGLTTSGLPAAYSAPGTYTITTTAAIDTANAPGGYFYNLTTTTDTIHINPKALLPTVTNGSYTYGAPAALVTLSGVLNNDVVAPVATLDTVAGTTLSANGAGFGFATLLGAGNHSFTLTGLSGAGAGNYTLDTSGLISGTIAIARKALTYQIYDSTTNYGTLASPSSLLNGIVGSDNVSLATLSSAGLSTSARVGTYTVSGSGLAGTSAANYDLSGTGNIDGTLTIQPKPITYVATGGTSVYGDIPTLAVPTLTGLINGDQSTRRRWRTAAPRL</sequence>
<dbReference type="SUPFAM" id="SSF51126">
    <property type="entry name" value="Pectin lyase-like"/>
    <property type="match status" value="1"/>
</dbReference>
<feature type="chain" id="PRO_5045774968" evidence="4">
    <location>
        <begin position="29"/>
        <end position="1033"/>
    </location>
</feature>
<keyword evidence="2" id="KW-0964">Secreted</keyword>
<comment type="subcellular location">
    <subcellularLocation>
        <location evidence="1">Secreted</location>
    </subcellularLocation>
</comment>
<evidence type="ECO:0000313" key="6">
    <source>
        <dbReference type="EMBL" id="NIJ06741.1"/>
    </source>
</evidence>
<evidence type="ECO:0000256" key="1">
    <source>
        <dbReference type="ARBA" id="ARBA00004613"/>
    </source>
</evidence>
<dbReference type="Proteomes" id="UP000727456">
    <property type="component" value="Unassembled WGS sequence"/>
</dbReference>
<dbReference type="NCBIfam" id="TIGR01901">
    <property type="entry name" value="adhes_NPXG"/>
    <property type="match status" value="1"/>
</dbReference>